<dbReference type="InterPro" id="IPR037123">
    <property type="entry name" value="PRibGlycinamide_synth_C_sf"/>
</dbReference>
<dbReference type="Pfam" id="PF01071">
    <property type="entry name" value="GARS_A"/>
    <property type="match status" value="1"/>
</dbReference>
<evidence type="ECO:0000256" key="6">
    <source>
        <dbReference type="ARBA" id="ARBA00022723"/>
    </source>
</evidence>
<dbReference type="Pfam" id="PF02844">
    <property type="entry name" value="GARS_N"/>
    <property type="match status" value="1"/>
</dbReference>
<dbReference type="AlphaFoldDB" id="A0A1F6V170"/>
<dbReference type="InterPro" id="IPR011054">
    <property type="entry name" value="Rudment_hybrid_motif"/>
</dbReference>
<dbReference type="InterPro" id="IPR020559">
    <property type="entry name" value="PRibGlycinamide_synth_CS"/>
</dbReference>
<evidence type="ECO:0000256" key="4">
    <source>
        <dbReference type="ARBA" id="ARBA00013255"/>
    </source>
</evidence>
<dbReference type="Gene3D" id="3.40.50.20">
    <property type="match status" value="1"/>
</dbReference>
<proteinExistence type="inferred from homology"/>
<keyword evidence="5 14" id="KW-0436">Ligase</keyword>
<dbReference type="InterPro" id="IPR000115">
    <property type="entry name" value="PRibGlycinamide_synth"/>
</dbReference>
<evidence type="ECO:0000256" key="9">
    <source>
        <dbReference type="ARBA" id="ARBA00022840"/>
    </source>
</evidence>
<name>A0A1F6V170_9BACT</name>
<dbReference type="SUPFAM" id="SSF52440">
    <property type="entry name" value="PreATP-grasp domain"/>
    <property type="match status" value="1"/>
</dbReference>
<evidence type="ECO:0000256" key="13">
    <source>
        <dbReference type="ARBA" id="ARBA00042864"/>
    </source>
</evidence>
<dbReference type="PROSITE" id="PS00184">
    <property type="entry name" value="GARS"/>
    <property type="match status" value="1"/>
</dbReference>
<dbReference type="InterPro" id="IPR011761">
    <property type="entry name" value="ATP-grasp"/>
</dbReference>
<evidence type="ECO:0000256" key="10">
    <source>
        <dbReference type="ARBA" id="ARBA00023211"/>
    </source>
</evidence>
<evidence type="ECO:0000256" key="3">
    <source>
        <dbReference type="ARBA" id="ARBA00005174"/>
    </source>
</evidence>
<dbReference type="PANTHER" id="PTHR43472:SF1">
    <property type="entry name" value="PHOSPHORIBOSYLAMINE--GLYCINE LIGASE, CHLOROPLASTIC"/>
    <property type="match status" value="1"/>
</dbReference>
<dbReference type="InterPro" id="IPR020562">
    <property type="entry name" value="PRibGlycinamide_synth_N"/>
</dbReference>
<dbReference type="InterPro" id="IPR020560">
    <property type="entry name" value="PRibGlycinamide_synth_C-dom"/>
</dbReference>
<evidence type="ECO:0000313" key="17">
    <source>
        <dbReference type="EMBL" id="OGI63299.1"/>
    </source>
</evidence>
<comment type="caution">
    <text evidence="17">The sequence shown here is derived from an EMBL/GenBank/DDBJ whole genome shotgun (WGS) entry which is preliminary data.</text>
</comment>
<keyword evidence="9 15" id="KW-0067">ATP-binding</keyword>
<comment type="similarity">
    <text evidence="11 14">Belongs to the GARS family.</text>
</comment>
<dbReference type="NCBIfam" id="TIGR00877">
    <property type="entry name" value="purD"/>
    <property type="match status" value="1"/>
</dbReference>
<dbReference type="SUPFAM" id="SSF56059">
    <property type="entry name" value="Glutathione synthetase ATP-binding domain-like"/>
    <property type="match status" value="1"/>
</dbReference>
<dbReference type="Gene3D" id="3.90.600.10">
    <property type="entry name" value="Phosphoribosylglycinamide synthetase, C-terminal domain"/>
    <property type="match status" value="1"/>
</dbReference>
<dbReference type="GO" id="GO:0009113">
    <property type="term" value="P:purine nucleobase biosynthetic process"/>
    <property type="evidence" value="ECO:0007669"/>
    <property type="project" value="InterPro"/>
</dbReference>
<dbReference type="GO" id="GO:0046872">
    <property type="term" value="F:metal ion binding"/>
    <property type="evidence" value="ECO:0007669"/>
    <property type="project" value="UniProtKB-KW"/>
</dbReference>
<dbReference type="PROSITE" id="PS50975">
    <property type="entry name" value="ATP_GRASP"/>
    <property type="match status" value="1"/>
</dbReference>
<accession>A0A1F6V170</accession>
<evidence type="ECO:0000313" key="18">
    <source>
        <dbReference type="Proteomes" id="UP000177602"/>
    </source>
</evidence>
<dbReference type="PANTHER" id="PTHR43472">
    <property type="entry name" value="PHOSPHORIBOSYLAMINE--GLYCINE LIGASE"/>
    <property type="match status" value="1"/>
</dbReference>
<dbReference type="SMART" id="SM01209">
    <property type="entry name" value="GARS_A"/>
    <property type="match status" value="1"/>
</dbReference>
<dbReference type="InterPro" id="IPR013815">
    <property type="entry name" value="ATP_grasp_subdomain_1"/>
</dbReference>
<evidence type="ECO:0000256" key="11">
    <source>
        <dbReference type="ARBA" id="ARBA00038345"/>
    </source>
</evidence>
<dbReference type="FunFam" id="3.30.470.20:FF:000018">
    <property type="entry name" value="Trifunctional purine biosynthetic protein adenosine-3"/>
    <property type="match status" value="1"/>
</dbReference>
<dbReference type="SMART" id="SM01210">
    <property type="entry name" value="GARS_C"/>
    <property type="match status" value="1"/>
</dbReference>
<dbReference type="GO" id="GO:0004637">
    <property type="term" value="F:phosphoribosylamine-glycine ligase activity"/>
    <property type="evidence" value="ECO:0007669"/>
    <property type="project" value="UniProtKB-UniRule"/>
</dbReference>
<keyword evidence="8 14" id="KW-0658">Purine biosynthesis</keyword>
<dbReference type="InterPro" id="IPR016185">
    <property type="entry name" value="PreATP-grasp_dom_sf"/>
</dbReference>
<feature type="domain" description="ATP-grasp" evidence="16">
    <location>
        <begin position="110"/>
        <end position="316"/>
    </location>
</feature>
<keyword evidence="7 15" id="KW-0547">Nucleotide-binding</keyword>
<evidence type="ECO:0000256" key="1">
    <source>
        <dbReference type="ARBA" id="ARBA00001936"/>
    </source>
</evidence>
<dbReference type="EC" id="6.3.4.13" evidence="4 14"/>
<keyword evidence="6" id="KW-0479">Metal-binding</keyword>
<sequence>MNKQKILIIGSGGREHAVGWKVAQSPRAGQLFFAPGNAGTEKIGVNVDIKATDIKGLLEFAKKEKIDLTLALPDDPLALGIVDEFTKQGLRIWGPTREAAKLEWSKAFSKNFMRRHNLPTAKFEIFNNFEKAKAYIEARKMPIVLKASGLALGKGVVIAETKVEAVEALENMMIKKIFGASGEEVVIEEFLTGPEISIHALSDGQNYKIFPSSQDHKKIGEGDTGSNTGGIGTIAPLPFINQEIMNQIEEEIVAPTLKGMLDDEIPFKGILYPGLILTENGPKILEYNARFGDPEAQTYMRLLDTDLLDIIDACIDEKLNEVEMKWKNLFACNIVLCSGGYPGNYEKGKVILGIEEAEMQTDIVVFHAGTKTENGKLLTSGGRVLGVSSTGDTLEETLKKAYKAIKKISFEGMQYRKDIGKKALQNSSTKNF</sequence>
<organism evidence="17 18">
    <name type="scientific">Candidatus Nomurabacteria bacterium RIFCSPHIGHO2_01_FULL_40_12</name>
    <dbReference type="NCBI Taxonomy" id="1801737"/>
    <lineage>
        <taxon>Bacteria</taxon>
        <taxon>Candidatus Nomuraibacteriota</taxon>
    </lineage>
</organism>
<protein>
    <recommendedName>
        <fullName evidence="4 14">Phosphoribosylamine--glycine ligase</fullName>
        <ecNumber evidence="4 14">6.3.4.13</ecNumber>
    </recommendedName>
    <alternativeName>
        <fullName evidence="14">GARS</fullName>
    </alternativeName>
    <alternativeName>
        <fullName evidence="12 14">Glycinamide ribonucleotide synthetase</fullName>
    </alternativeName>
    <alternativeName>
        <fullName evidence="13 14">Phosphoribosylglycinamide synthetase</fullName>
    </alternativeName>
</protein>
<dbReference type="EMBL" id="MFTN01000007">
    <property type="protein sequence ID" value="OGI63299.1"/>
    <property type="molecule type" value="Genomic_DNA"/>
</dbReference>
<comment type="catalytic activity">
    <reaction evidence="14">
        <text>5-phospho-beta-D-ribosylamine + glycine + ATP = N(1)-(5-phospho-beta-D-ribosyl)glycinamide + ADP + phosphate + H(+)</text>
        <dbReference type="Rhea" id="RHEA:17453"/>
        <dbReference type="ChEBI" id="CHEBI:15378"/>
        <dbReference type="ChEBI" id="CHEBI:30616"/>
        <dbReference type="ChEBI" id="CHEBI:43474"/>
        <dbReference type="ChEBI" id="CHEBI:57305"/>
        <dbReference type="ChEBI" id="CHEBI:58681"/>
        <dbReference type="ChEBI" id="CHEBI:143788"/>
        <dbReference type="ChEBI" id="CHEBI:456216"/>
        <dbReference type="EC" id="6.3.4.13"/>
    </reaction>
</comment>
<comment type="cofactor">
    <cofactor evidence="1">
        <name>Mn(2+)</name>
        <dbReference type="ChEBI" id="CHEBI:29035"/>
    </cofactor>
</comment>
<evidence type="ECO:0000256" key="8">
    <source>
        <dbReference type="ARBA" id="ARBA00022755"/>
    </source>
</evidence>
<dbReference type="UniPathway" id="UPA00074">
    <property type="reaction ID" value="UER00125"/>
</dbReference>
<evidence type="ECO:0000256" key="15">
    <source>
        <dbReference type="PROSITE-ProRule" id="PRU00409"/>
    </source>
</evidence>
<dbReference type="STRING" id="1801737.A2818_01585"/>
<dbReference type="Pfam" id="PF02843">
    <property type="entry name" value="GARS_C"/>
    <property type="match status" value="1"/>
</dbReference>
<evidence type="ECO:0000256" key="5">
    <source>
        <dbReference type="ARBA" id="ARBA00022598"/>
    </source>
</evidence>
<evidence type="ECO:0000256" key="14">
    <source>
        <dbReference type="HAMAP-Rule" id="MF_00138"/>
    </source>
</evidence>
<gene>
    <name evidence="14" type="primary">purD</name>
    <name evidence="17" type="ORF">A2818_01585</name>
</gene>
<evidence type="ECO:0000256" key="12">
    <source>
        <dbReference type="ARBA" id="ARBA00042242"/>
    </source>
</evidence>
<evidence type="ECO:0000259" key="16">
    <source>
        <dbReference type="PROSITE" id="PS50975"/>
    </source>
</evidence>
<reference evidence="17 18" key="1">
    <citation type="journal article" date="2016" name="Nat. Commun.">
        <title>Thousands of microbial genomes shed light on interconnected biogeochemical processes in an aquifer system.</title>
        <authorList>
            <person name="Anantharaman K."/>
            <person name="Brown C.T."/>
            <person name="Hug L.A."/>
            <person name="Sharon I."/>
            <person name="Castelle C.J."/>
            <person name="Probst A.J."/>
            <person name="Thomas B.C."/>
            <person name="Singh A."/>
            <person name="Wilkins M.J."/>
            <person name="Karaoz U."/>
            <person name="Brodie E.L."/>
            <person name="Williams K.H."/>
            <person name="Hubbard S.S."/>
            <person name="Banfield J.F."/>
        </authorList>
    </citation>
    <scope>NUCLEOTIDE SEQUENCE [LARGE SCALE GENOMIC DNA]</scope>
</reference>
<dbReference type="GO" id="GO:0006189">
    <property type="term" value="P:'de novo' IMP biosynthetic process"/>
    <property type="evidence" value="ECO:0007669"/>
    <property type="project" value="UniProtKB-UniRule"/>
</dbReference>
<evidence type="ECO:0000256" key="7">
    <source>
        <dbReference type="ARBA" id="ARBA00022741"/>
    </source>
</evidence>
<dbReference type="SUPFAM" id="SSF51246">
    <property type="entry name" value="Rudiment single hybrid motif"/>
    <property type="match status" value="1"/>
</dbReference>
<evidence type="ECO:0000256" key="2">
    <source>
        <dbReference type="ARBA" id="ARBA00001946"/>
    </source>
</evidence>
<comment type="pathway">
    <text evidence="3 14">Purine metabolism; IMP biosynthesis via de novo pathway; N(1)-(5-phospho-D-ribosyl)glycinamide from 5-phospho-alpha-D-ribose 1-diphosphate: step 2/2.</text>
</comment>
<dbReference type="Proteomes" id="UP000177602">
    <property type="component" value="Unassembled WGS sequence"/>
</dbReference>
<comment type="cofactor">
    <cofactor evidence="2">
        <name>Mg(2+)</name>
        <dbReference type="ChEBI" id="CHEBI:18420"/>
    </cofactor>
</comment>
<dbReference type="InterPro" id="IPR020561">
    <property type="entry name" value="PRibGlycinamid_synth_ATP-grasp"/>
</dbReference>
<dbReference type="HAMAP" id="MF_00138">
    <property type="entry name" value="GARS"/>
    <property type="match status" value="1"/>
</dbReference>
<dbReference type="Gene3D" id="3.30.1490.20">
    <property type="entry name" value="ATP-grasp fold, A domain"/>
    <property type="match status" value="1"/>
</dbReference>
<keyword evidence="10" id="KW-0464">Manganese</keyword>
<dbReference type="GO" id="GO:0005524">
    <property type="term" value="F:ATP binding"/>
    <property type="evidence" value="ECO:0007669"/>
    <property type="project" value="UniProtKB-UniRule"/>
</dbReference>
<dbReference type="FunFam" id="3.90.600.10:FF:000001">
    <property type="entry name" value="Trifunctional purine biosynthetic protein adenosine-3"/>
    <property type="match status" value="1"/>
</dbReference>
<dbReference type="Gene3D" id="3.30.470.20">
    <property type="entry name" value="ATP-grasp fold, B domain"/>
    <property type="match status" value="1"/>
</dbReference>